<protein>
    <submittedName>
        <fullName evidence="12">CRISPR-associated helicase Cas3</fullName>
    </submittedName>
</protein>
<dbReference type="Gene3D" id="3.40.50.300">
    <property type="entry name" value="P-loop containing nucleotide triphosphate hydrolases"/>
    <property type="match status" value="2"/>
</dbReference>
<reference evidence="12 13" key="1">
    <citation type="journal article" date="2010" name="BMC Genomics">
        <title>The complete genome of Zunongwangia profunda SM-A87 reveals its adaptation to the deep-sea environment and ecological role in sedimentary organic nitrogen degradation.</title>
        <authorList>
            <person name="Qin Q.L."/>
            <person name="Zhang X.Y."/>
            <person name="Wang X.M."/>
            <person name="Liu G.M."/>
            <person name="Chen X.L."/>
            <person name="Xie B.B."/>
            <person name="Dang H.Y."/>
            <person name="Zhou B.C."/>
            <person name="Yu J."/>
            <person name="Zhang Y.Z."/>
        </authorList>
    </citation>
    <scope>NUCLEOTIDE SEQUENCE [LARGE SCALE GENOMIC DNA]</scope>
    <source>
        <strain evidence="13">DSM 18752 / CCTCC AB 206139 / SM-A87</strain>
    </source>
</reference>
<dbReference type="RefSeq" id="WP_013071007.1">
    <property type="nucleotide sequence ID" value="NC_014041.1"/>
</dbReference>
<dbReference type="InterPro" id="IPR014001">
    <property type="entry name" value="Helicase_ATP-bd"/>
</dbReference>
<dbReference type="InterPro" id="IPR038257">
    <property type="entry name" value="CRISPR-assoc_Cas3_HD_sf"/>
</dbReference>
<proteinExistence type="inferred from homology"/>
<keyword evidence="9" id="KW-0051">Antiviral defense</keyword>
<evidence type="ECO:0000256" key="3">
    <source>
        <dbReference type="ARBA" id="ARBA00022722"/>
    </source>
</evidence>
<dbReference type="Gene3D" id="1.10.3210.30">
    <property type="match status" value="1"/>
</dbReference>
<dbReference type="PROSITE" id="PS51643">
    <property type="entry name" value="HD_CAS3"/>
    <property type="match status" value="1"/>
</dbReference>
<keyword evidence="3" id="KW-0540">Nuclease</keyword>
<organism evidence="12 13">
    <name type="scientific">Zunongwangia profunda (strain DSM 18752 / CCTCC AB 206139 / SM-A87)</name>
    <name type="common">Wangia profunda</name>
    <dbReference type="NCBI Taxonomy" id="655815"/>
    <lineage>
        <taxon>Bacteria</taxon>
        <taxon>Pseudomonadati</taxon>
        <taxon>Bacteroidota</taxon>
        <taxon>Flavobacteriia</taxon>
        <taxon>Flavobacteriales</taxon>
        <taxon>Flavobacteriaceae</taxon>
        <taxon>Zunongwangia</taxon>
    </lineage>
</organism>
<dbReference type="Pfam" id="PF22590">
    <property type="entry name" value="Cas3-like_C_2"/>
    <property type="match status" value="1"/>
</dbReference>
<gene>
    <name evidence="12" type="ordered locus">ZPR_1529</name>
</gene>
<dbReference type="GO" id="GO:0046872">
    <property type="term" value="F:metal ion binding"/>
    <property type="evidence" value="ECO:0007669"/>
    <property type="project" value="UniProtKB-KW"/>
</dbReference>
<evidence type="ECO:0000256" key="7">
    <source>
        <dbReference type="ARBA" id="ARBA00022806"/>
    </source>
</evidence>
<dbReference type="NCBIfam" id="TIGR01587">
    <property type="entry name" value="cas3_core"/>
    <property type="match status" value="1"/>
</dbReference>
<evidence type="ECO:0000259" key="11">
    <source>
        <dbReference type="PROSITE" id="PS51643"/>
    </source>
</evidence>
<dbReference type="SUPFAM" id="SSF52540">
    <property type="entry name" value="P-loop containing nucleoside triphosphate hydrolases"/>
    <property type="match status" value="1"/>
</dbReference>
<dbReference type="GO" id="GO:0004386">
    <property type="term" value="F:helicase activity"/>
    <property type="evidence" value="ECO:0007669"/>
    <property type="project" value="UniProtKB-KW"/>
</dbReference>
<evidence type="ECO:0000256" key="4">
    <source>
        <dbReference type="ARBA" id="ARBA00022723"/>
    </source>
</evidence>
<dbReference type="Pfam" id="PF00270">
    <property type="entry name" value="DEAD"/>
    <property type="match status" value="1"/>
</dbReference>
<dbReference type="GO" id="GO:0016787">
    <property type="term" value="F:hydrolase activity"/>
    <property type="evidence" value="ECO:0007669"/>
    <property type="project" value="UniProtKB-KW"/>
</dbReference>
<dbReference type="InterPro" id="IPR027417">
    <property type="entry name" value="P-loop_NTPase"/>
</dbReference>
<dbReference type="NCBIfam" id="TIGR01596">
    <property type="entry name" value="cas3_HD"/>
    <property type="match status" value="1"/>
</dbReference>
<evidence type="ECO:0000256" key="1">
    <source>
        <dbReference type="ARBA" id="ARBA00006847"/>
    </source>
</evidence>
<dbReference type="STRING" id="655815.ZPR_1529"/>
<evidence type="ECO:0000256" key="2">
    <source>
        <dbReference type="ARBA" id="ARBA00009046"/>
    </source>
</evidence>
<dbReference type="AlphaFoldDB" id="D5BKW5"/>
<dbReference type="HOGENOM" id="CLU_010123_1_1_10"/>
<keyword evidence="13" id="KW-1185">Reference proteome</keyword>
<comment type="similarity">
    <text evidence="1">In the N-terminal section; belongs to the CRISPR-associated nuclease Cas3-HD family.</text>
</comment>
<dbReference type="GO" id="GO:0051607">
    <property type="term" value="P:defense response to virus"/>
    <property type="evidence" value="ECO:0007669"/>
    <property type="project" value="UniProtKB-KW"/>
</dbReference>
<feature type="domain" description="Helicase ATP-binding" evidence="10">
    <location>
        <begin position="260"/>
        <end position="459"/>
    </location>
</feature>
<dbReference type="eggNOG" id="COG1203">
    <property type="taxonomic scope" value="Bacteria"/>
</dbReference>
<dbReference type="InterPro" id="IPR011545">
    <property type="entry name" value="DEAD/DEAH_box_helicase_dom"/>
</dbReference>
<dbReference type="SMART" id="SM00490">
    <property type="entry name" value="HELICc"/>
    <property type="match status" value="1"/>
</dbReference>
<dbReference type="EMBL" id="CP001650">
    <property type="protein sequence ID" value="ADF51864.1"/>
    <property type="molecule type" value="Genomic_DNA"/>
</dbReference>
<dbReference type="InterPro" id="IPR054712">
    <property type="entry name" value="Cas3-like_dom"/>
</dbReference>
<evidence type="ECO:0000259" key="10">
    <source>
        <dbReference type="PROSITE" id="PS51192"/>
    </source>
</evidence>
<keyword evidence="6" id="KW-0378">Hydrolase</keyword>
<evidence type="ECO:0000313" key="12">
    <source>
        <dbReference type="EMBL" id="ADF51864.1"/>
    </source>
</evidence>
<dbReference type="GO" id="GO:0005524">
    <property type="term" value="F:ATP binding"/>
    <property type="evidence" value="ECO:0007669"/>
    <property type="project" value="UniProtKB-KW"/>
</dbReference>
<keyword evidence="4" id="KW-0479">Metal-binding</keyword>
<feature type="domain" description="HD Cas3-type" evidence="11">
    <location>
        <begin position="14"/>
        <end position="206"/>
    </location>
</feature>
<evidence type="ECO:0000256" key="5">
    <source>
        <dbReference type="ARBA" id="ARBA00022741"/>
    </source>
</evidence>
<dbReference type="KEGG" id="zpr:ZPR_1529"/>
<accession>D5BKW5</accession>
<evidence type="ECO:0000256" key="6">
    <source>
        <dbReference type="ARBA" id="ARBA00022801"/>
    </source>
</evidence>
<dbReference type="OrthoDB" id="9810236at2"/>
<evidence type="ECO:0000256" key="8">
    <source>
        <dbReference type="ARBA" id="ARBA00022840"/>
    </source>
</evidence>
<dbReference type="GO" id="GO:0004518">
    <property type="term" value="F:nuclease activity"/>
    <property type="evidence" value="ECO:0007669"/>
    <property type="project" value="UniProtKB-KW"/>
</dbReference>
<dbReference type="Proteomes" id="UP000001654">
    <property type="component" value="Chromosome"/>
</dbReference>
<evidence type="ECO:0000256" key="9">
    <source>
        <dbReference type="ARBA" id="ARBA00023118"/>
    </source>
</evidence>
<keyword evidence="8" id="KW-0067">ATP-binding</keyword>
<dbReference type="InterPro" id="IPR001650">
    <property type="entry name" value="Helicase_C-like"/>
</dbReference>
<dbReference type="InterPro" id="IPR006483">
    <property type="entry name" value="CRISPR-assoc_Cas3_HD"/>
</dbReference>
<dbReference type="InterPro" id="IPR006474">
    <property type="entry name" value="Helicase_Cas3_CRISPR-ass_core"/>
</dbReference>
<dbReference type="CDD" id="cd09641">
    <property type="entry name" value="Cas3''_I"/>
    <property type="match status" value="1"/>
</dbReference>
<dbReference type="SMART" id="SM00487">
    <property type="entry name" value="DEXDc"/>
    <property type="match status" value="1"/>
</dbReference>
<keyword evidence="7" id="KW-0347">Helicase</keyword>
<sequence>MNYYSHSKLNENEITEGSKELRVHVNGVKEKALFHFAEGLSLGYTDKELKEMITVVVDFHDLGKYTSYFQNYLLKQDPIDFKLKQHARLGGFVAYNYLEKKDEKKALLSLYLIFLHHSPLIDILQIPSKLDDDLKRIINKQKEDLVQNFPIIEKDLGIERLQDLVYYTEETKLRKGFRYWGKKYACIQDYFLINYLFSLLIEGDKIDASDTVPYQLKPIKPSSVDDRFGKPDFQQKNLNQLGNNELRNYCRAVVISNLDQPDILEHFVFTLTAPTGIGKTMTALDFSLKLKDKIKKNSGAEARIIYALPFINIIEQALSEYDKVLKSQNINILGHYQYADIFGKNDQKENVDGAEQGYDQKLMALDTWQADVVITSFVQFFETLIGNRNKLLKKFNHFANSIIILDEVQTLRLDQMPLLGAVLFYMSKFLKSRIILMTATRPKIFELAQEEILTAESEQVNPKELLTNYEEVFEVFKRTSIHPLLNDLKEEKESRIQEFVSSIFVNKWNAEKSCLIVCNTVKRSIEVFDTIRSYLEENNLENPLYYLSTNIIPAQRLERIKNIKEDIQDHKAPILIATQVVEAGVDLDFDMGFRDIGPIDSIIQVAGRINRNNTIEKTHSPLYIIDFDVKATMMVYGRLTYIQAKKSLEQKKCFYEKEYLELITTYFDGISDKSSFGDARNFFKSMKTLKYDSDEKSELPVSAFRIIEESDRYAAVFIETDEDASEVLEKYLQKITNQISRKEYNKNWKLKFQQHVISVPKYLCEDLETVNEYEENILLVPKKEIGSRYSVETGYNRDLKEQNMAYTF</sequence>
<keyword evidence="5" id="KW-0547">Nucleotide-binding</keyword>
<evidence type="ECO:0000313" key="13">
    <source>
        <dbReference type="Proteomes" id="UP000001654"/>
    </source>
</evidence>
<name>D5BKW5_ZUNPS</name>
<comment type="similarity">
    <text evidence="2">In the central section; belongs to the CRISPR-associated helicase Cas3 family.</text>
</comment>
<dbReference type="GO" id="GO:0003676">
    <property type="term" value="F:nucleic acid binding"/>
    <property type="evidence" value="ECO:0007669"/>
    <property type="project" value="InterPro"/>
</dbReference>
<dbReference type="CDD" id="cd17930">
    <property type="entry name" value="DEXHc_cas3"/>
    <property type="match status" value="1"/>
</dbReference>
<dbReference type="PROSITE" id="PS51192">
    <property type="entry name" value="HELICASE_ATP_BIND_1"/>
    <property type="match status" value="1"/>
</dbReference>